<dbReference type="InterPro" id="IPR046522">
    <property type="entry name" value="DUF6699"/>
</dbReference>
<evidence type="ECO:0000256" key="1">
    <source>
        <dbReference type="SAM" id="MobiDB-lite"/>
    </source>
</evidence>
<dbReference type="Pfam" id="PF20415">
    <property type="entry name" value="DUF6699"/>
    <property type="match status" value="1"/>
</dbReference>
<dbReference type="InParanoid" id="A0A0C3G9R5"/>
<evidence type="ECO:0000313" key="4">
    <source>
        <dbReference type="Proteomes" id="UP000054166"/>
    </source>
</evidence>
<evidence type="ECO:0000259" key="2">
    <source>
        <dbReference type="Pfam" id="PF20415"/>
    </source>
</evidence>
<gene>
    <name evidence="3" type="ORF">PILCRDRAFT_273543</name>
</gene>
<dbReference type="Proteomes" id="UP000054166">
    <property type="component" value="Unassembled WGS sequence"/>
</dbReference>
<reference evidence="4" key="2">
    <citation type="submission" date="2015-01" db="EMBL/GenBank/DDBJ databases">
        <title>Evolutionary Origins and Diversification of the Mycorrhizal Mutualists.</title>
        <authorList>
            <consortium name="DOE Joint Genome Institute"/>
            <consortium name="Mycorrhizal Genomics Consortium"/>
            <person name="Kohler A."/>
            <person name="Kuo A."/>
            <person name="Nagy L.G."/>
            <person name="Floudas D."/>
            <person name="Copeland A."/>
            <person name="Barry K.W."/>
            <person name="Cichocki N."/>
            <person name="Veneault-Fourrey C."/>
            <person name="LaButti K."/>
            <person name="Lindquist E.A."/>
            <person name="Lipzen A."/>
            <person name="Lundell T."/>
            <person name="Morin E."/>
            <person name="Murat C."/>
            <person name="Riley R."/>
            <person name="Ohm R."/>
            <person name="Sun H."/>
            <person name="Tunlid A."/>
            <person name="Henrissat B."/>
            <person name="Grigoriev I.V."/>
            <person name="Hibbett D.S."/>
            <person name="Martin F."/>
        </authorList>
    </citation>
    <scope>NUCLEOTIDE SEQUENCE [LARGE SCALE GENOMIC DNA]</scope>
    <source>
        <strain evidence="4">F 1598</strain>
    </source>
</reference>
<feature type="compositionally biased region" description="Low complexity" evidence="1">
    <location>
        <begin position="549"/>
        <end position="560"/>
    </location>
</feature>
<keyword evidence="4" id="KW-1185">Reference proteome</keyword>
<sequence>MSYNPSPNVTPFIPPLPSPGGNLVIPPVVPADPPIPNPQVNNLPRWATEPQTASNFPTMYPGPGQYTPYTPHTPFTGTPYIPRMDDLNAPTLASAPPGSYFPPPRNLPPQTPRHGNNGLSADYTGYPADGQGGGGGGAGGGGGGPPQSGPQGFGGGGQGFNGGPQGFGGGGQGFNGGPQGFNGGPQGFGPQGYGPPPWAGPPVPGAYPYTPFAHPAMMPPNTGYMPFQQLPGVLWGPAAGFGPQQHTPGFGMTGMPGGMGHTPWHGGGGLPPNGPSGGPPQRPGFVERAEAKLSEHWHRSDGWDLQDQDKFRFTPGSYYGPVLEPFLLQVVKANIRINPLLEPADDGLRRPHIEWNMLFPSSTCHRSTDGKGRSWIAGRNEPATFPRVTFLRLVCRNLPWMMTVRARNPSVGVTCGEVIDDINENMYRHVSKKEMDGARNLRAINQTYWYNRSTGPDVPGGRLGDGVRRVDWLLRHTAFGGIERNDDVARAQCGGEVLPCTFELRCEQNFAPDEELQEQDNPVQGDRSGRASSFGPRSRTISRSRSRSRASPIPRVTIIE</sequence>
<feature type="compositionally biased region" description="Pro residues" evidence="1">
    <location>
        <begin position="99"/>
        <end position="111"/>
    </location>
</feature>
<reference evidence="3 4" key="1">
    <citation type="submission" date="2014-04" db="EMBL/GenBank/DDBJ databases">
        <authorList>
            <consortium name="DOE Joint Genome Institute"/>
            <person name="Kuo A."/>
            <person name="Tarkka M."/>
            <person name="Buscot F."/>
            <person name="Kohler A."/>
            <person name="Nagy L.G."/>
            <person name="Floudas D."/>
            <person name="Copeland A."/>
            <person name="Barry K.W."/>
            <person name="Cichocki N."/>
            <person name="Veneault-Fourrey C."/>
            <person name="LaButti K."/>
            <person name="Lindquist E.A."/>
            <person name="Lipzen A."/>
            <person name="Lundell T."/>
            <person name="Morin E."/>
            <person name="Murat C."/>
            <person name="Sun H."/>
            <person name="Tunlid A."/>
            <person name="Henrissat B."/>
            <person name="Grigoriev I.V."/>
            <person name="Hibbett D.S."/>
            <person name="Martin F."/>
            <person name="Nordberg H.P."/>
            <person name="Cantor M.N."/>
            <person name="Hua S.X."/>
        </authorList>
    </citation>
    <scope>NUCLEOTIDE SEQUENCE [LARGE SCALE GENOMIC DNA]</scope>
    <source>
        <strain evidence="3 4">F 1598</strain>
    </source>
</reference>
<accession>A0A0C3G9R5</accession>
<dbReference type="OrthoDB" id="3352225at2759"/>
<organism evidence="3 4">
    <name type="scientific">Piloderma croceum (strain F 1598)</name>
    <dbReference type="NCBI Taxonomy" id="765440"/>
    <lineage>
        <taxon>Eukaryota</taxon>
        <taxon>Fungi</taxon>
        <taxon>Dikarya</taxon>
        <taxon>Basidiomycota</taxon>
        <taxon>Agaricomycotina</taxon>
        <taxon>Agaricomycetes</taxon>
        <taxon>Agaricomycetidae</taxon>
        <taxon>Atheliales</taxon>
        <taxon>Atheliaceae</taxon>
        <taxon>Piloderma</taxon>
    </lineage>
</organism>
<dbReference type="AlphaFoldDB" id="A0A0C3G9R5"/>
<dbReference type="HOGENOM" id="CLU_034121_0_0_1"/>
<dbReference type="STRING" id="765440.A0A0C3G9R5"/>
<evidence type="ECO:0000313" key="3">
    <source>
        <dbReference type="EMBL" id="KIM87366.1"/>
    </source>
</evidence>
<name>A0A0C3G9R5_PILCF</name>
<protein>
    <recommendedName>
        <fullName evidence="2">DUF6699 domain-containing protein</fullName>
    </recommendedName>
</protein>
<feature type="domain" description="DUF6699" evidence="2">
    <location>
        <begin position="353"/>
        <end position="487"/>
    </location>
</feature>
<dbReference type="EMBL" id="KN832979">
    <property type="protein sequence ID" value="KIM87366.1"/>
    <property type="molecule type" value="Genomic_DNA"/>
</dbReference>
<proteinExistence type="predicted"/>
<feature type="region of interest" description="Disordered" evidence="1">
    <location>
        <begin position="86"/>
        <end position="199"/>
    </location>
</feature>
<feature type="region of interest" description="Disordered" evidence="1">
    <location>
        <begin position="514"/>
        <end position="560"/>
    </location>
</feature>
<feature type="compositionally biased region" description="Gly residues" evidence="1">
    <location>
        <begin position="130"/>
        <end position="192"/>
    </location>
</feature>